<comment type="caution">
    <text evidence="3">The sequence shown here is derived from an EMBL/GenBank/DDBJ whole genome shotgun (WGS) entry which is preliminary data.</text>
</comment>
<dbReference type="InterPro" id="IPR046524">
    <property type="entry name" value="DUF6701"/>
</dbReference>
<keyword evidence="4" id="KW-1185">Reference proteome</keyword>
<dbReference type="Pfam" id="PF20419">
    <property type="entry name" value="DUF6701"/>
    <property type="match status" value="1"/>
</dbReference>
<evidence type="ECO:0000313" key="4">
    <source>
        <dbReference type="Proteomes" id="UP000240728"/>
    </source>
</evidence>
<protein>
    <recommendedName>
        <fullName evidence="2">DUF6701 domain-containing protein</fullName>
    </recommendedName>
</protein>
<dbReference type="RefSeq" id="WP_052959992.1">
    <property type="nucleotide sequence ID" value="NZ_JZTB01000009.1"/>
</dbReference>
<feature type="domain" description="DUF6701" evidence="2">
    <location>
        <begin position="728"/>
        <end position="1356"/>
    </location>
</feature>
<organism evidence="3 4">
    <name type="scientific">Photobacterium kishitanii</name>
    <dbReference type="NCBI Taxonomy" id="318456"/>
    <lineage>
        <taxon>Bacteria</taxon>
        <taxon>Pseudomonadati</taxon>
        <taxon>Pseudomonadota</taxon>
        <taxon>Gammaproteobacteria</taxon>
        <taxon>Vibrionales</taxon>
        <taxon>Vibrionaceae</taxon>
        <taxon>Photobacterium</taxon>
    </lineage>
</organism>
<evidence type="ECO:0000259" key="2">
    <source>
        <dbReference type="Pfam" id="PF20419"/>
    </source>
</evidence>
<gene>
    <name evidence="3" type="ORF">C0W53_11405</name>
</gene>
<feature type="chain" id="PRO_5043578444" description="DUF6701 domain-containing protein" evidence="1">
    <location>
        <begin position="20"/>
        <end position="1363"/>
    </location>
</feature>
<dbReference type="EMBL" id="PYOZ01000006">
    <property type="protein sequence ID" value="PSX44695.1"/>
    <property type="molecule type" value="Genomic_DNA"/>
</dbReference>
<proteinExistence type="predicted"/>
<feature type="signal peptide" evidence="1">
    <location>
        <begin position="1"/>
        <end position="19"/>
    </location>
</feature>
<keyword evidence="1" id="KW-0732">Signal</keyword>
<evidence type="ECO:0000313" key="3">
    <source>
        <dbReference type="EMBL" id="PSX44695.1"/>
    </source>
</evidence>
<evidence type="ECO:0000256" key="1">
    <source>
        <dbReference type="SAM" id="SignalP"/>
    </source>
</evidence>
<dbReference type="Proteomes" id="UP000240728">
    <property type="component" value="Unassembled WGS sequence"/>
</dbReference>
<accession>A0AAX0YSW0</accession>
<name>A0AAX0YSW0_9GAMM</name>
<sequence>MKFITMLSGYVFFMMVSFAAVSEPVFDFGQYTVKQQQGCIENDCEIILEKNFTHKPLVFLMPTITENGLDAPSSLKITTIYKKTTGKYAFKVRQVYPLISDKIELEDGDEFEPDDDLESDKDLELYKIPMMKIAYFAMEEGEIALGNKGRILAAKTEISHNLDGSIKSLYKNQTLKKGSADQLVKNGKLISIPLPEQFNHPGAIVEVQPSASIHDDNSHIEKNWFTPLMLRNNDSNNNNFGDFYLGVDSSETGAVLNKKLMVGYLLVEGSGFHRGLQFALGSAATPNTLKEEYSGNELVTQPVLDQCQGFTTLKNTNFNFTDQQNNPILFVASKNSRFGSNGGWVRLCQVETNAVTKQLQVSFVNDEDLNENKLPERKHANEEVGFMAFQRRVAEEICNVFPGPVQTWQDSGGIFAGSHKVNIKGAPFVGDRYRLGFERVSSSYAPNDYCNGQQCFAADGYPKLYAQKMLLPTWPSKDDGEYFDRSKITPHKKEYWFKKLYLSGGDPVIFPAGTKLHLQDLDLSRGAVLAADTVFADDLQIFIHGEKGPPNRPSITLSKGSKLHALIYSERHISMSNGNNKDEKTIITGAVTAPAILMAGNKNNRWTEIIGQTGCFDAQLEYQLAITPTVATSTLCEPQKIEFLVSQAGASKSDFKGDISFSISSATGGKWARNVGLNNATSFGVGTSTFVLKESDSRSVIWLQPNGAETVTVTASIANMVGEQPSGKYSFMPGGFSVTPTTNNIIAGQPFSVTVKAVACANSENINDSVIEQYSGSKSLQFKTEYLAPKIGQFKVGVVSDNTEVEQLNVDFTNGVSEVITMRYRDAGELALIVNDADCTRDTCSLIESKSKHNKRLLTKADLPQGLSGKANLKSRPWTFAMCPQVGDSFTGTATSGDGLVAAGEAFVVRAKPLQWQAGDSLNNPIDVTNNTYCQRPITPNFFANGAPITTLTASIAGIDTPVNGHRGDLSGTVAQPNSGSHDKTAMIFNNLRWSEVGSVVLKMTANSYLGMTVNPSQRAIGRFYPKQLVIIDSVITNAHTESSPFTYMDQAFTTNVTVEAQNVIGEPTFNYGKFAPQLKETLLLTAVDLNPQTSINDLSFRLDQVNLANDWQQQWQQAQLTITNGVLTFKRLPKNDTHSTVKVTTADGPYEVGLGLSVQPRSQCSTLGCTDFIAKTLPLRGYNTSQAASIAPLTGQVSSRYGRMVLQDVNGVFDKPLTMPLKVQYWNGEQFIINSDDSRSRFNSQWSCKKIIYTSKPHDKASLVATNNSVSQGQNNSLQVLPGIGENEAYIKQQLRFWLRIAAQPASNIGCTEDKMANQPWLTFNWRGVGDEDPSGLVTFGSYRGNDRIIYRAEKGLNQPIE</sequence>
<reference evidence="3 4" key="1">
    <citation type="submission" date="2018-01" db="EMBL/GenBank/DDBJ databases">
        <title>Whole genome sequencing of Histamine producing bacteria.</title>
        <authorList>
            <person name="Butler K."/>
        </authorList>
    </citation>
    <scope>NUCLEOTIDE SEQUENCE [LARGE SCALE GENOMIC DNA]</scope>
    <source>
        <strain evidence="3 4">A1-4</strain>
    </source>
</reference>